<dbReference type="STRING" id="33888.A6122_1895"/>
<dbReference type="EMBL" id="CP015515">
    <property type="protein sequence ID" value="AND17023.1"/>
    <property type="molecule type" value="Genomic_DNA"/>
</dbReference>
<gene>
    <name evidence="1" type="ORF">A6122_1895</name>
</gene>
<dbReference type="PATRIC" id="fig|33888.3.peg.2101"/>
<sequence>MSHPLHAFDYRTLPVEPQPKDEPPSTAEFFAPQPATRAQLPDPAPVLARLTLLVVEILEGSREIDQIARWLSDEVYHHLQKRVVLSARSRALGKQTGQRVPFTVGRVVITEPRDGVVEGVVLVHNRARTRAVAIRLEGTDARWRATAINVL</sequence>
<accession>A0A160KTT6</accession>
<evidence type="ECO:0000313" key="2">
    <source>
        <dbReference type="Proteomes" id="UP000077071"/>
    </source>
</evidence>
<dbReference type="AlphaFoldDB" id="A0A160KTT6"/>
<name>A0A160KTT6_9MICO</name>
<reference evidence="1 2" key="1">
    <citation type="submission" date="2016-05" db="EMBL/GenBank/DDBJ databases">
        <title>Complete genome sequence of Rathayibacter tritici NCPPB 1953.</title>
        <authorList>
            <person name="Park J."/>
            <person name="Lee H.-H."/>
            <person name="Lee S.-W."/>
            <person name="Seo Y.-S."/>
        </authorList>
    </citation>
    <scope>NUCLEOTIDE SEQUENCE [LARGE SCALE GENOMIC DNA]</scope>
    <source>
        <strain evidence="1 2">NCPPB 1953</strain>
    </source>
</reference>
<dbReference type="Pfam" id="PF20060">
    <property type="entry name" value="DUF6459"/>
    <property type="match status" value="1"/>
</dbReference>
<dbReference type="RefSeq" id="WP_219817263.1">
    <property type="nucleotide sequence ID" value="NZ_CP015515.1"/>
</dbReference>
<organism evidence="1 2">
    <name type="scientific">Rathayibacter tritici</name>
    <dbReference type="NCBI Taxonomy" id="33888"/>
    <lineage>
        <taxon>Bacteria</taxon>
        <taxon>Bacillati</taxon>
        <taxon>Actinomycetota</taxon>
        <taxon>Actinomycetes</taxon>
        <taxon>Micrococcales</taxon>
        <taxon>Microbacteriaceae</taxon>
        <taxon>Rathayibacter</taxon>
    </lineage>
</organism>
<evidence type="ECO:0008006" key="3">
    <source>
        <dbReference type="Google" id="ProtNLM"/>
    </source>
</evidence>
<dbReference type="KEGG" id="rtn:A6122_1895"/>
<proteinExistence type="predicted"/>
<dbReference type="InterPro" id="IPR045596">
    <property type="entry name" value="DUF6459"/>
</dbReference>
<dbReference type="Proteomes" id="UP000077071">
    <property type="component" value="Chromosome"/>
</dbReference>
<evidence type="ECO:0000313" key="1">
    <source>
        <dbReference type="EMBL" id="AND17023.1"/>
    </source>
</evidence>
<protein>
    <recommendedName>
        <fullName evidence="3">3-hydroxyacyl-CoA dehydrogenase</fullName>
    </recommendedName>
</protein>
<keyword evidence="2" id="KW-1185">Reference proteome</keyword>